<evidence type="ECO:0000313" key="2">
    <source>
        <dbReference type="EMBL" id="CAB4721534.1"/>
    </source>
</evidence>
<gene>
    <name evidence="2" type="ORF">UFOPK2602_01773</name>
    <name evidence="3" type="ORF">UFOPK2806_00090</name>
    <name evidence="4" type="ORF">UFOPK4306_01234</name>
</gene>
<accession>A0A6J6SPB8</accession>
<evidence type="ECO:0000313" key="3">
    <source>
        <dbReference type="EMBL" id="CAB4736732.1"/>
    </source>
</evidence>
<evidence type="ECO:0000313" key="4">
    <source>
        <dbReference type="EMBL" id="CAB5063183.1"/>
    </source>
</evidence>
<proteinExistence type="predicted"/>
<name>A0A6J6SPB8_9ZZZZ</name>
<organism evidence="3">
    <name type="scientific">freshwater metagenome</name>
    <dbReference type="NCBI Taxonomy" id="449393"/>
    <lineage>
        <taxon>unclassified sequences</taxon>
        <taxon>metagenomes</taxon>
        <taxon>ecological metagenomes</taxon>
    </lineage>
</organism>
<reference evidence="3" key="1">
    <citation type="submission" date="2020-05" db="EMBL/GenBank/DDBJ databases">
        <authorList>
            <person name="Chiriac C."/>
            <person name="Salcher M."/>
            <person name="Ghai R."/>
            <person name="Kavagutti S V."/>
        </authorList>
    </citation>
    <scope>NUCLEOTIDE SEQUENCE</scope>
</reference>
<dbReference type="EMBL" id="CAEZXX010000144">
    <property type="protein sequence ID" value="CAB4721534.1"/>
    <property type="molecule type" value="Genomic_DNA"/>
</dbReference>
<protein>
    <submittedName>
        <fullName evidence="3">Unannotated protein</fullName>
    </submittedName>
</protein>
<evidence type="ECO:0000256" key="1">
    <source>
        <dbReference type="SAM" id="MobiDB-lite"/>
    </source>
</evidence>
<feature type="compositionally biased region" description="Low complexity" evidence="1">
    <location>
        <begin position="45"/>
        <end position="62"/>
    </location>
</feature>
<sequence>MTPAPVGRVAVAVATMTDRRGRLIAAAAAGLLTVALGACGGGSQAAPTTTEPSVTSTSAAGEPVATQAPTAADADALGKALEQLGTSYHFTTTAEVNGVRVLSAEGDRVGTGARITLTSDAGLVSYVITEAGSWAKPENGDWAELDIPPASADPISALARPSVVAKVPNPVEGVEYAAVVSLADLGVAGTGTATLVVTLVDGRITKVTYTTTESGQVAQVSSVLGVVKDPGAVVAPI</sequence>
<dbReference type="EMBL" id="CAEZYY010000001">
    <property type="protein sequence ID" value="CAB4736732.1"/>
    <property type="molecule type" value="Genomic_DNA"/>
</dbReference>
<dbReference type="AlphaFoldDB" id="A0A6J6SPB8"/>
<feature type="region of interest" description="Disordered" evidence="1">
    <location>
        <begin position="42"/>
        <end position="62"/>
    </location>
</feature>
<dbReference type="EMBL" id="CAFBQP010000042">
    <property type="protein sequence ID" value="CAB5063183.1"/>
    <property type="molecule type" value="Genomic_DNA"/>
</dbReference>